<dbReference type="EMBL" id="CM000881">
    <property type="protein sequence ID" value="KQK05689.1"/>
    <property type="molecule type" value="Genomic_DNA"/>
</dbReference>
<gene>
    <name evidence="3" type="primary">LOC100842746</name>
    <name evidence="2" type="ORF">BRADI_2g21910v3</name>
</gene>
<evidence type="ECO:0000313" key="3">
    <source>
        <dbReference type="EnsemblPlants" id="KQK05689"/>
    </source>
</evidence>
<name>I1HI99_BRADI</name>
<dbReference type="RefSeq" id="XP_003568224.1">
    <property type="nucleotide sequence ID" value="XM_003568176.4"/>
</dbReference>
<evidence type="ECO:0000313" key="4">
    <source>
        <dbReference type="Proteomes" id="UP000008810"/>
    </source>
</evidence>
<dbReference type="STRING" id="15368.I1HI99"/>
<reference evidence="3" key="3">
    <citation type="submission" date="2018-08" db="UniProtKB">
        <authorList>
            <consortium name="EnsemblPlants"/>
        </authorList>
    </citation>
    <scope>IDENTIFICATION</scope>
    <source>
        <strain evidence="3">cv. Bd21</strain>
    </source>
</reference>
<dbReference type="HOGENOM" id="CLU_150288_2_1_1"/>
<reference evidence="2 3" key="1">
    <citation type="journal article" date="2010" name="Nature">
        <title>Genome sequencing and analysis of the model grass Brachypodium distachyon.</title>
        <authorList>
            <consortium name="International Brachypodium Initiative"/>
        </authorList>
    </citation>
    <scope>NUCLEOTIDE SEQUENCE [LARGE SCALE GENOMIC DNA]</scope>
    <source>
        <strain evidence="2">Bd21</strain>
        <strain evidence="3">cv. Bd21</strain>
    </source>
</reference>
<proteinExistence type="predicted"/>
<sequence length="87" mass="9425">MESCRSRKHLLALILAVALLLILQPASAVPTSRSLHLTRNLQLHPPSLQLSPQEMSLGRAAARMDVEVVNDYPGSGANNRHDPPKGP</sequence>
<keyword evidence="4" id="KW-1185">Reference proteome</keyword>
<evidence type="ECO:0000313" key="2">
    <source>
        <dbReference type="EMBL" id="KQK05689.1"/>
    </source>
</evidence>
<feature type="chain" id="PRO_5014094649" evidence="1">
    <location>
        <begin position="29"/>
        <end position="87"/>
    </location>
</feature>
<dbReference type="GeneID" id="100842746"/>
<feature type="signal peptide" evidence="1">
    <location>
        <begin position="1"/>
        <end position="28"/>
    </location>
</feature>
<accession>I1HI99</accession>
<keyword evidence="1" id="KW-0732">Signal</keyword>
<dbReference type="AlphaFoldDB" id="I1HI99"/>
<dbReference type="KEGG" id="bdi:100842746"/>
<dbReference type="OMA" id="GKPMARM"/>
<dbReference type="eggNOG" id="KOG0800">
    <property type="taxonomic scope" value="Eukaryota"/>
</dbReference>
<evidence type="ECO:0000256" key="1">
    <source>
        <dbReference type="SAM" id="SignalP"/>
    </source>
</evidence>
<dbReference type="PANTHER" id="PTHR33474:SF16">
    <property type="entry name" value="OS01G0264400 PROTEIN"/>
    <property type="match status" value="1"/>
</dbReference>
<dbReference type="OrthoDB" id="694884at2759"/>
<dbReference type="Gramene" id="KQK05689">
    <property type="protein sequence ID" value="KQK05689"/>
    <property type="gene ID" value="BRADI_2g21910v3"/>
</dbReference>
<dbReference type="PANTHER" id="PTHR33474">
    <property type="entry name" value="TRANSMEMBRANE PROTEIN"/>
    <property type="match status" value="1"/>
</dbReference>
<dbReference type="Proteomes" id="UP000008810">
    <property type="component" value="Chromosome 2"/>
</dbReference>
<organism evidence="2">
    <name type="scientific">Brachypodium distachyon</name>
    <name type="common">Purple false brome</name>
    <name type="synonym">Trachynia distachya</name>
    <dbReference type="NCBI Taxonomy" id="15368"/>
    <lineage>
        <taxon>Eukaryota</taxon>
        <taxon>Viridiplantae</taxon>
        <taxon>Streptophyta</taxon>
        <taxon>Embryophyta</taxon>
        <taxon>Tracheophyta</taxon>
        <taxon>Spermatophyta</taxon>
        <taxon>Magnoliopsida</taxon>
        <taxon>Liliopsida</taxon>
        <taxon>Poales</taxon>
        <taxon>Poaceae</taxon>
        <taxon>BOP clade</taxon>
        <taxon>Pooideae</taxon>
        <taxon>Stipodae</taxon>
        <taxon>Brachypodieae</taxon>
        <taxon>Brachypodium</taxon>
    </lineage>
</organism>
<protein>
    <submittedName>
        <fullName evidence="2 3">Uncharacterized protein</fullName>
    </submittedName>
</protein>
<reference evidence="2" key="2">
    <citation type="submission" date="2017-06" db="EMBL/GenBank/DDBJ databases">
        <title>WGS assembly of Brachypodium distachyon.</title>
        <authorList>
            <consortium name="The International Brachypodium Initiative"/>
            <person name="Lucas S."/>
            <person name="Harmon-Smith M."/>
            <person name="Lail K."/>
            <person name="Tice H."/>
            <person name="Grimwood J."/>
            <person name="Bruce D."/>
            <person name="Barry K."/>
            <person name="Shu S."/>
            <person name="Lindquist E."/>
            <person name="Wang M."/>
            <person name="Pitluck S."/>
            <person name="Vogel J.P."/>
            <person name="Garvin D.F."/>
            <person name="Mockler T.C."/>
            <person name="Schmutz J."/>
            <person name="Rokhsar D."/>
            <person name="Bevan M.W."/>
        </authorList>
    </citation>
    <scope>NUCLEOTIDE SEQUENCE</scope>
    <source>
        <strain evidence="2">Bd21</strain>
    </source>
</reference>
<dbReference type="EnsemblPlants" id="KQK05689">
    <property type="protein sequence ID" value="KQK05689"/>
    <property type="gene ID" value="BRADI_2g21910v3"/>
</dbReference>